<dbReference type="GO" id="GO:0031412">
    <property type="term" value="P:gas vesicle organization"/>
    <property type="evidence" value="ECO:0007669"/>
    <property type="project" value="InterPro"/>
</dbReference>
<dbReference type="RefSeq" id="WP_051203949.1">
    <property type="nucleotide sequence ID" value="NZ_ASHX02000001.1"/>
</dbReference>
<dbReference type="InterPro" id="IPR008634">
    <property type="entry name" value="Gas-vesicle_GvpO"/>
</dbReference>
<organism evidence="1 2">
    <name type="scientific">Streptomyces thermolilacinus SPC6</name>
    <dbReference type="NCBI Taxonomy" id="1306406"/>
    <lineage>
        <taxon>Bacteria</taxon>
        <taxon>Bacillati</taxon>
        <taxon>Actinomycetota</taxon>
        <taxon>Actinomycetes</taxon>
        <taxon>Kitasatosporales</taxon>
        <taxon>Streptomycetaceae</taxon>
        <taxon>Streptomyces</taxon>
    </lineage>
</organism>
<sequence length="100" mass="11362">MFAHHEQGNPEAVMANPTETLRLACEQLAQLTGREPESVSSFQRLDGGWRLTVEVVELARIPDTTSLLASYEVELDQEGSLTGYRRVRRYERGRADDRAR</sequence>
<dbReference type="EMBL" id="ASHX02000001">
    <property type="protein sequence ID" value="OEJ98413.1"/>
    <property type="molecule type" value="Genomic_DNA"/>
</dbReference>
<reference evidence="1 2" key="1">
    <citation type="journal article" date="2013" name="Genome Announc.">
        <title>Genome Sequence of Streptomyces violaceusniger Strain SPC6, a Halotolerant Streptomycete That Exhibits Rapid Growth and Development.</title>
        <authorList>
            <person name="Chen X."/>
            <person name="Zhang B."/>
            <person name="Zhang W."/>
            <person name="Wu X."/>
            <person name="Zhang M."/>
            <person name="Chen T."/>
            <person name="Liu G."/>
            <person name="Dyson P."/>
        </authorList>
    </citation>
    <scope>NUCLEOTIDE SEQUENCE [LARGE SCALE GENOMIC DNA]</scope>
    <source>
        <strain evidence="1 2">SPC6</strain>
    </source>
</reference>
<gene>
    <name evidence="1" type="ORF">J116_027335</name>
</gene>
<comment type="caution">
    <text evidence="1">The sequence shown here is derived from an EMBL/GenBank/DDBJ whole genome shotgun (WGS) entry which is preliminary data.</text>
</comment>
<name>A0A1D3E1G1_9ACTN</name>
<dbReference type="STRING" id="1306406.J116_027335"/>
<dbReference type="AlphaFoldDB" id="A0A1D3E1G1"/>
<dbReference type="Proteomes" id="UP000095329">
    <property type="component" value="Unassembled WGS sequence"/>
</dbReference>
<keyword evidence="2" id="KW-1185">Reference proteome</keyword>
<dbReference type="Pfam" id="PF05800">
    <property type="entry name" value="GvpO"/>
    <property type="match status" value="1"/>
</dbReference>
<evidence type="ECO:0000313" key="1">
    <source>
        <dbReference type="EMBL" id="OEJ98413.1"/>
    </source>
</evidence>
<evidence type="ECO:0000313" key="2">
    <source>
        <dbReference type="Proteomes" id="UP000095329"/>
    </source>
</evidence>
<dbReference type="OrthoDB" id="163447at2"/>
<protein>
    <submittedName>
        <fullName evidence="1">Gas vesicle protein</fullName>
    </submittedName>
</protein>
<dbReference type="PIRSF" id="PIRSF028743">
    <property type="entry name" value="GvpO_protein"/>
    <property type="match status" value="1"/>
</dbReference>
<dbReference type="eggNOG" id="ENOG50334QT">
    <property type="taxonomic scope" value="Bacteria"/>
</dbReference>
<accession>A0A1D3E1G1</accession>
<proteinExistence type="predicted"/>